<feature type="region of interest" description="Disordered" evidence="1">
    <location>
        <begin position="1"/>
        <end position="20"/>
    </location>
</feature>
<organism evidence="3 4">
    <name type="scientific">Pseudonocardia thermophila</name>
    <dbReference type="NCBI Taxonomy" id="1848"/>
    <lineage>
        <taxon>Bacteria</taxon>
        <taxon>Bacillati</taxon>
        <taxon>Actinomycetota</taxon>
        <taxon>Actinomycetes</taxon>
        <taxon>Pseudonocardiales</taxon>
        <taxon>Pseudonocardiaceae</taxon>
        <taxon>Pseudonocardia</taxon>
    </lineage>
</organism>
<dbReference type="PANTHER" id="PTHR34351:SF1">
    <property type="entry name" value="SLR1927 PROTEIN"/>
    <property type="match status" value="1"/>
</dbReference>
<evidence type="ECO:0000256" key="1">
    <source>
        <dbReference type="SAM" id="MobiDB-lite"/>
    </source>
</evidence>
<name>A0A1M6VW85_PSETH</name>
<dbReference type="Proteomes" id="UP000184363">
    <property type="component" value="Unassembled WGS sequence"/>
</dbReference>
<dbReference type="InterPro" id="IPR002881">
    <property type="entry name" value="DUF58"/>
</dbReference>
<sequence length="436" mass="45510">MTAEAGAGGTARRAMAGSRRGRLTGLTTRGRCLVAGGIATAACGLVLDERDLLRIGAFVGLLPLLAVLFAARVRRVVVVTRMIDPPRLPVGGDAQVVLGLRGPTLVGALRLIDTVPDAAGPDPAAPPRFTVHRLSSRGRAELRYPIRPALRGVHRIGPLTCTITDPLALAEFERDLAGATPVLALPRTVPLRGLPLALGAGEGTPGAALAHQGQGTSDVLVRPYRYGDELRRVHWRSTARHDELMVRLEERPWRGGMTVLLDRRDEAHRGRGADSSLEYAVSLAASICAHLIGSGEPVTLVTEDGVEVLGAGRPPGEAGVGHVTALDPLLDALASLRASARTDLVGPAFDRTGDVVAVLGAVQPGQLDAFLARRATGGHAVLLDVDTWDPAAHGSGGAVATAAATALRRAGWRVAVARFGDPMERVWDDLVAGGRA</sequence>
<evidence type="ECO:0000313" key="3">
    <source>
        <dbReference type="EMBL" id="SHK85762.1"/>
    </source>
</evidence>
<dbReference type="PANTHER" id="PTHR34351">
    <property type="entry name" value="SLR1927 PROTEIN-RELATED"/>
    <property type="match status" value="1"/>
</dbReference>
<reference evidence="3 4" key="1">
    <citation type="submission" date="2016-11" db="EMBL/GenBank/DDBJ databases">
        <authorList>
            <person name="Jaros S."/>
            <person name="Januszkiewicz K."/>
            <person name="Wedrychowicz H."/>
        </authorList>
    </citation>
    <scope>NUCLEOTIDE SEQUENCE [LARGE SCALE GENOMIC DNA]</scope>
    <source>
        <strain evidence="3 4">DSM 43832</strain>
    </source>
</reference>
<dbReference type="RefSeq" id="WP_234997353.1">
    <property type="nucleotide sequence ID" value="NZ_FRAP01000013.1"/>
</dbReference>
<gene>
    <name evidence="3" type="ORF">SAMN05443637_11392</name>
</gene>
<keyword evidence="4" id="KW-1185">Reference proteome</keyword>
<accession>A0A1M6VW85</accession>
<dbReference type="Pfam" id="PF01882">
    <property type="entry name" value="DUF58"/>
    <property type="match status" value="1"/>
</dbReference>
<evidence type="ECO:0000313" key="4">
    <source>
        <dbReference type="Proteomes" id="UP000184363"/>
    </source>
</evidence>
<dbReference type="STRING" id="1848.SAMN05443637_11392"/>
<protein>
    <submittedName>
        <fullName evidence="3">Uncharacterized conserved protein, DUF58 family, contains vWF domain</fullName>
    </submittedName>
</protein>
<dbReference type="EMBL" id="FRAP01000013">
    <property type="protein sequence ID" value="SHK85762.1"/>
    <property type="molecule type" value="Genomic_DNA"/>
</dbReference>
<feature type="domain" description="DUF58" evidence="2">
    <location>
        <begin position="221"/>
        <end position="326"/>
    </location>
</feature>
<dbReference type="AlphaFoldDB" id="A0A1M6VW85"/>
<proteinExistence type="predicted"/>
<evidence type="ECO:0000259" key="2">
    <source>
        <dbReference type="Pfam" id="PF01882"/>
    </source>
</evidence>
<feature type="compositionally biased region" description="Low complexity" evidence="1">
    <location>
        <begin position="10"/>
        <end position="20"/>
    </location>
</feature>